<dbReference type="VEuPathDB" id="FungiDB:RhiirA1_474505"/>
<reference evidence="1 2" key="1">
    <citation type="submission" date="2015-10" db="EMBL/GenBank/DDBJ databases">
        <title>Genome analyses suggest a sexual origin of heterokaryosis in a supposedly ancient asexual fungus.</title>
        <authorList>
            <person name="Ropars J."/>
            <person name="Sedzielewska K."/>
            <person name="Noel J."/>
            <person name="Charron P."/>
            <person name="Farinelli L."/>
            <person name="Marton T."/>
            <person name="Kruger M."/>
            <person name="Pelin A."/>
            <person name="Brachmann A."/>
            <person name="Corradi N."/>
        </authorList>
    </citation>
    <scope>NUCLEOTIDE SEQUENCE [LARGE SCALE GENOMIC DNA]</scope>
    <source>
        <strain evidence="1 2">A4</strain>
    </source>
</reference>
<comment type="caution">
    <text evidence="1">The sequence shown here is derived from an EMBL/GenBank/DDBJ whole genome shotgun (WGS) entry which is preliminary data.</text>
</comment>
<dbReference type="AlphaFoldDB" id="A0A2I1GRB2"/>
<proteinExistence type="predicted"/>
<name>A0A2I1GRB2_9GLOM</name>
<keyword evidence="2" id="KW-1185">Reference proteome</keyword>
<organism evidence="1 2">
    <name type="scientific">Rhizophagus irregularis</name>
    <dbReference type="NCBI Taxonomy" id="588596"/>
    <lineage>
        <taxon>Eukaryota</taxon>
        <taxon>Fungi</taxon>
        <taxon>Fungi incertae sedis</taxon>
        <taxon>Mucoromycota</taxon>
        <taxon>Glomeromycotina</taxon>
        <taxon>Glomeromycetes</taxon>
        <taxon>Glomerales</taxon>
        <taxon>Glomeraceae</taxon>
        <taxon>Rhizophagus</taxon>
    </lineage>
</organism>
<accession>A0A2I1GRB2</accession>
<evidence type="ECO:0000313" key="1">
    <source>
        <dbReference type="EMBL" id="PKY49186.1"/>
    </source>
</evidence>
<dbReference type="Proteomes" id="UP000234323">
    <property type="component" value="Unassembled WGS sequence"/>
</dbReference>
<protein>
    <submittedName>
        <fullName evidence="1">Uncharacterized protein</fullName>
    </submittedName>
</protein>
<gene>
    <name evidence="1" type="ORF">RhiirA4_465051</name>
</gene>
<dbReference type="EMBL" id="LLXI01000713">
    <property type="protein sequence ID" value="PKY49186.1"/>
    <property type="molecule type" value="Genomic_DNA"/>
</dbReference>
<sequence>MITGDYKGWRKKCTEEIWKNELLNSVKLEDLVFYNFRNEFDWNTTLKFISNRNNFSFWQCYQIDTKDRSYKIKNLIKELPTYEVLYKREVYGIMEDICPRCALIKNSIYEYEMKLIEEKKREAEIVRDINFEFIRILEQPSLVILGKNREWELLRKNRCDFVAEIEKDKGLTKKDLKKRKEKSEGDVSGEDLAAEKKLYEIEKDELNEKKLNKNIKIVTKDRMVGEISEGKSIRTIGT</sequence>
<evidence type="ECO:0000313" key="2">
    <source>
        <dbReference type="Proteomes" id="UP000234323"/>
    </source>
</evidence>